<sequence length="62" mass="7252">MQHSSRLQTLAGQNWICHIRKNRTSIAKVQKQKSVKMEWKGLRRGECWRTVTGLLNTTWSAL</sequence>
<evidence type="ECO:0000313" key="2">
    <source>
        <dbReference type="Proteomes" id="UP000234681"/>
    </source>
</evidence>
<reference evidence="2" key="1">
    <citation type="submission" date="2005-09" db="EMBL/GenBank/DDBJ databases">
        <authorList>
            <person name="Mural R.J."/>
            <person name="Li P.W."/>
            <person name="Adams M.D."/>
            <person name="Amanatides P.G."/>
            <person name="Baden-Tillson H."/>
            <person name="Barnstead M."/>
            <person name="Chin S.H."/>
            <person name="Dew I."/>
            <person name="Evans C.A."/>
            <person name="Ferriera S."/>
            <person name="Flanigan M."/>
            <person name="Fosler C."/>
            <person name="Glodek A."/>
            <person name="Gu Z."/>
            <person name="Holt R.A."/>
            <person name="Jennings D."/>
            <person name="Kraft C.L."/>
            <person name="Lu F."/>
            <person name="Nguyen T."/>
            <person name="Nusskern D.R."/>
            <person name="Pfannkoch C.M."/>
            <person name="Sitter C."/>
            <person name="Sutton G.G."/>
            <person name="Venter J.C."/>
            <person name="Wang Z."/>
            <person name="Woodage T."/>
            <person name="Zheng X.H."/>
            <person name="Zhong F."/>
        </authorList>
    </citation>
    <scope>NUCLEOTIDE SEQUENCE [LARGE SCALE GENOMIC DNA]</scope>
    <source>
        <strain>BN</strain>
        <strain evidence="2">Sprague-Dawley</strain>
    </source>
</reference>
<evidence type="ECO:0000313" key="1">
    <source>
        <dbReference type="EMBL" id="EDL82290.1"/>
    </source>
</evidence>
<dbReference type="Proteomes" id="UP000234681">
    <property type="component" value="Chromosome 2"/>
</dbReference>
<dbReference type="EMBL" id="CH473952">
    <property type="protein sequence ID" value="EDL82290.1"/>
    <property type="molecule type" value="Genomic_DNA"/>
</dbReference>
<dbReference type="AlphaFoldDB" id="A6HW04"/>
<proteinExistence type="predicted"/>
<protein>
    <submittedName>
        <fullName evidence="1">RCG28892</fullName>
    </submittedName>
</protein>
<gene>
    <name evidence="1" type="ORF">rCG_28892</name>
</gene>
<organism evidence="1 2">
    <name type="scientific">Rattus norvegicus</name>
    <name type="common">Rat</name>
    <dbReference type="NCBI Taxonomy" id="10116"/>
    <lineage>
        <taxon>Eukaryota</taxon>
        <taxon>Metazoa</taxon>
        <taxon>Chordata</taxon>
        <taxon>Craniata</taxon>
        <taxon>Vertebrata</taxon>
        <taxon>Euteleostomi</taxon>
        <taxon>Mammalia</taxon>
        <taxon>Eutheria</taxon>
        <taxon>Euarchontoglires</taxon>
        <taxon>Glires</taxon>
        <taxon>Rodentia</taxon>
        <taxon>Myomorpha</taxon>
        <taxon>Muroidea</taxon>
        <taxon>Muridae</taxon>
        <taxon>Murinae</taxon>
        <taxon>Rattus</taxon>
    </lineage>
</organism>
<name>A6HW04_RAT</name>
<accession>A6HW04</accession>